<dbReference type="Pfam" id="PF00353">
    <property type="entry name" value="HemolysinCabind"/>
    <property type="match status" value="1"/>
</dbReference>
<proteinExistence type="predicted"/>
<dbReference type="Gene3D" id="2.150.10.10">
    <property type="entry name" value="Serralysin-like metalloprotease, C-terminal"/>
    <property type="match status" value="1"/>
</dbReference>
<dbReference type="InterPro" id="IPR001343">
    <property type="entry name" value="Hemolysn_Ca-bd"/>
</dbReference>
<accession>A0ABT8XG36</accession>
<evidence type="ECO:0000256" key="4">
    <source>
        <dbReference type="ARBA" id="ARBA00022737"/>
    </source>
</evidence>
<evidence type="ECO:0000256" key="1">
    <source>
        <dbReference type="ARBA" id="ARBA00001913"/>
    </source>
</evidence>
<sequence length="278" mass="30645">MSFSGKTIETGYFFRGTSGPWKNWNWGDVTVGAGAGAEIGYADTNNIYSIDFAGKEISIRFANGDINNVGVFSNYSRNGPVIKDFYDVLNPMIGFTLKTNMHGLTKSDITVWDNELRIDWRGTSFASSTYVLISVKFKYEEITGTNGNDIRKGTKYDDILYGKKGADILTGGKGADHFIFSTGDTGKTKATADLIKDFKPAEFDVIDISRYDGNSTKVGIQDFKFIGTDKFSKTIGELRYAKVGSETHITGDMNGDGKVDMMIRLSGKIDLTADHFIF</sequence>
<dbReference type="EMBL" id="WHSC02000006">
    <property type="protein sequence ID" value="MDO6122671.1"/>
    <property type="molecule type" value="Genomic_DNA"/>
</dbReference>
<evidence type="ECO:0000259" key="5">
    <source>
        <dbReference type="Pfam" id="PF08548"/>
    </source>
</evidence>
<evidence type="ECO:0000256" key="2">
    <source>
        <dbReference type="ARBA" id="ARBA00004613"/>
    </source>
</evidence>
<dbReference type="Pfam" id="PF08548">
    <property type="entry name" value="Peptidase_M10_C"/>
    <property type="match status" value="1"/>
</dbReference>
<protein>
    <recommendedName>
        <fullName evidence="5">Peptidase M10 serralysin C-terminal domain-containing protein</fullName>
    </recommendedName>
</protein>
<dbReference type="RefSeq" id="WP_244760353.1">
    <property type="nucleotide sequence ID" value="NZ_JALJCJ010000002.1"/>
</dbReference>
<evidence type="ECO:0000313" key="7">
    <source>
        <dbReference type="Proteomes" id="UP001177080"/>
    </source>
</evidence>
<reference evidence="6" key="1">
    <citation type="submission" date="2022-04" db="EMBL/GenBank/DDBJ databases">
        <title>Shinella lacus sp. nov., a novel member of the genus Shinella from water.</title>
        <authorList>
            <person name="Deng Y."/>
        </authorList>
    </citation>
    <scope>NUCLEOTIDE SEQUENCE</scope>
    <source>
        <strain evidence="6">JCM 31239</strain>
    </source>
</reference>
<dbReference type="InterPro" id="IPR011049">
    <property type="entry name" value="Serralysin-like_metalloprot_C"/>
</dbReference>
<dbReference type="SUPFAM" id="SSF51120">
    <property type="entry name" value="beta-Roll"/>
    <property type="match status" value="1"/>
</dbReference>
<dbReference type="InterPro" id="IPR018511">
    <property type="entry name" value="Hemolysin-typ_Ca-bd_CS"/>
</dbReference>
<keyword evidence="3" id="KW-0964">Secreted</keyword>
<evidence type="ECO:0000313" key="6">
    <source>
        <dbReference type="EMBL" id="MDO6122671.1"/>
    </source>
</evidence>
<comment type="caution">
    <text evidence="6">The sequence shown here is derived from an EMBL/GenBank/DDBJ whole genome shotgun (WGS) entry which is preliminary data.</text>
</comment>
<evidence type="ECO:0000256" key="3">
    <source>
        <dbReference type="ARBA" id="ARBA00022525"/>
    </source>
</evidence>
<dbReference type="Proteomes" id="UP001177080">
    <property type="component" value="Unassembled WGS sequence"/>
</dbReference>
<organism evidence="6 7">
    <name type="scientific">Shinella curvata</name>
    <dbReference type="NCBI Taxonomy" id="1817964"/>
    <lineage>
        <taxon>Bacteria</taxon>
        <taxon>Pseudomonadati</taxon>
        <taxon>Pseudomonadota</taxon>
        <taxon>Alphaproteobacteria</taxon>
        <taxon>Hyphomicrobiales</taxon>
        <taxon>Rhizobiaceae</taxon>
        <taxon>Shinella</taxon>
    </lineage>
</organism>
<name>A0ABT8XG36_9HYPH</name>
<dbReference type="PROSITE" id="PS00330">
    <property type="entry name" value="HEMOLYSIN_CALCIUM"/>
    <property type="match status" value="1"/>
</dbReference>
<dbReference type="InterPro" id="IPR013858">
    <property type="entry name" value="Peptidase_M10B_C"/>
</dbReference>
<keyword evidence="4" id="KW-0677">Repeat</keyword>
<keyword evidence="7" id="KW-1185">Reference proteome</keyword>
<feature type="domain" description="Peptidase M10 serralysin C-terminal" evidence="5">
    <location>
        <begin position="140"/>
        <end position="274"/>
    </location>
</feature>
<comment type="subcellular location">
    <subcellularLocation>
        <location evidence="2">Secreted</location>
    </subcellularLocation>
</comment>
<gene>
    <name evidence="6" type="ORF">GB928_015875</name>
</gene>
<comment type="cofactor">
    <cofactor evidence="1">
        <name>Ca(2+)</name>
        <dbReference type="ChEBI" id="CHEBI:29108"/>
    </cofactor>
</comment>